<feature type="compositionally biased region" description="Basic and acidic residues" evidence="3">
    <location>
        <begin position="284"/>
        <end position="295"/>
    </location>
</feature>
<feature type="region of interest" description="Disordered" evidence="3">
    <location>
        <begin position="666"/>
        <end position="687"/>
    </location>
</feature>
<feature type="region of interest" description="Disordered" evidence="3">
    <location>
        <begin position="63"/>
        <end position="183"/>
    </location>
</feature>
<comment type="caution">
    <text evidence="4">The sequence shown here is derived from an EMBL/GenBank/DDBJ whole genome shotgun (WGS) entry which is preliminary data.</text>
</comment>
<dbReference type="OrthoDB" id="8916892at2759"/>
<comment type="subcellular location">
    <subcellularLocation>
        <location evidence="1">Cytoplasm</location>
    </subcellularLocation>
</comment>
<dbReference type="GO" id="GO:0017148">
    <property type="term" value="P:negative regulation of translation"/>
    <property type="evidence" value="ECO:0007669"/>
    <property type="project" value="TreeGrafter"/>
</dbReference>
<feature type="compositionally biased region" description="Polar residues" evidence="3">
    <location>
        <begin position="323"/>
        <end position="348"/>
    </location>
</feature>
<feature type="compositionally biased region" description="Low complexity" evidence="3">
    <location>
        <begin position="349"/>
        <end position="361"/>
    </location>
</feature>
<dbReference type="EMBL" id="BLKM01001294">
    <property type="protein sequence ID" value="GFG39972.1"/>
    <property type="molecule type" value="Genomic_DNA"/>
</dbReference>
<feature type="region of interest" description="Disordered" evidence="3">
    <location>
        <begin position="206"/>
        <end position="411"/>
    </location>
</feature>
<evidence type="ECO:0000256" key="2">
    <source>
        <dbReference type="ARBA" id="ARBA00022490"/>
    </source>
</evidence>
<dbReference type="GO" id="GO:0005634">
    <property type="term" value="C:nucleus"/>
    <property type="evidence" value="ECO:0007669"/>
    <property type="project" value="TreeGrafter"/>
</dbReference>
<feature type="compositionally biased region" description="Basic and acidic residues" evidence="3">
    <location>
        <begin position="86"/>
        <end position="132"/>
    </location>
</feature>
<evidence type="ECO:0008006" key="6">
    <source>
        <dbReference type="Google" id="ProtNLM"/>
    </source>
</evidence>
<keyword evidence="5" id="KW-1185">Reference proteome</keyword>
<feature type="region of interest" description="Disordered" evidence="3">
    <location>
        <begin position="1115"/>
        <end position="1151"/>
    </location>
</feature>
<protein>
    <recommendedName>
        <fullName evidence="6">Eukaryotic translation initiation factor 4E transporter</fullName>
    </recommendedName>
</protein>
<feature type="compositionally biased region" description="Low complexity" evidence="3">
    <location>
        <begin position="1062"/>
        <end position="1086"/>
    </location>
</feature>
<dbReference type="PANTHER" id="PTHR12269">
    <property type="entry name" value="EUKARYOTIC TRANSLATION INITIATION FACTOR 4E TRANSPORTER"/>
    <property type="match status" value="1"/>
</dbReference>
<evidence type="ECO:0000313" key="5">
    <source>
        <dbReference type="Proteomes" id="UP000502823"/>
    </source>
</evidence>
<dbReference type="GO" id="GO:0036464">
    <property type="term" value="C:cytoplasmic ribonucleoprotein granule"/>
    <property type="evidence" value="ECO:0007669"/>
    <property type="project" value="UniProtKB-ARBA"/>
</dbReference>
<sequence>MNNASLRCNSSKMQLLSVSADEEVAVSMSEGSESFDHHMEEAQKATPVLPHFQYTREELMEIQSHPLSKRRPECLDPAFNNSRGVWDPERWHLDRKRSETPPEDERGVRGDLPVDHKRRSGDPRERIRKEQDGIVLSPQRRSFNSGCFVNTSQNNRRAESPLGKTDRDRDGGHRDMAPTRRIGSGRILTHNVWDFRLDREKDSDQQVDYTFQRSGSSGTARDRERDRDREERYERRSFGRDFDRDREKDRHRDRAERNRYADRRRAYSDSREEEPEWFSGGPKSQHDTIELRGFEDIPEEQVARGMSKKQSGSQSKLGKSNSRAIGSSRKSSDSVLQQQPSSAGPTGRSTPTSVAATTVSSDAPHSPMLEDVPTSKADNITLTVKSCEEDSSADKPTMNWEPQNAEENGSSTLQNSEFNLDLDDILKIDSLPLLTNGTAVEGPAGSRFCQFFRRESPVNQPESRRSSLQDELLNNIINDITEPNIVIPPLSESDTYFAPISPAANTATSTVSVSAVGSNVSSSVMSSGNGGNVGGTRSSGSVSVKPTLLLAMLQRGGQNHVGQGDAALPPIIRAPSIRDLEAAGKMQSVEELEARMRQQGLNVAQQNNNKNMVQSSLNKKTEEDLAAFKKLLAQVYDGKVMPATATNGAPPQIPQPLNFLQMLSKSQQETPVTAGRPVTHQQSLSTAVSTSADQVGLTSLSGYGLNSHPSSGPTVVTSQSQMQIPQDLVMKLLQVQQQQRQQQQQQQQEMLNKLLVSSQQQQQSQVSSRLGHVPLAVSVPNQFQAPPPPSLSPLPPELQLMITNAQPSRELLQRPEAQAIIQGLKHGEITSQHLVQQLQNPAMQHRHREVLVSILKLQLQPGGSGYLVRLLLQKLQDVQDVVQPELLHQMMLQQQQQQHQQQQLRIPSPLNSAYCQQPPVISPNLANNPNTLSVQHTVLQHRVPSPRELIVHTQNIMQSALIKKKLEEQRENFRKRQEMQQSLSPSVSGMSSNATSNSGTKINDSSSPAKHLSSPTPLAFTPTSVLRKMTAEKEAETSAGPVSAMRNEAKAAVSAPNDLKPQSAVVQTSQRQSSSATQLRSQQTAAPPWNITKQHPGRPIVKGNANFQYTANVDYQQQQQQQQQQHRHNSFISGGGNYNNSVPRSKMTLATPPANMTPQFNALMMMHRSPNVRAQGLQAHLATQHQPQHHTHHHHHQQQQQRNLPTPSLQQLLLNQNFGSVGRGLGKSDSRMLRTQQSQPVAIGRQNQTINLPVNRDMSTSPTSNQLARWFSPELLAQARAGQLPDMPPIPSTQNMLSLEELERLQQASAAVHN</sequence>
<evidence type="ECO:0000313" key="4">
    <source>
        <dbReference type="EMBL" id="GFG39972.1"/>
    </source>
</evidence>
<feature type="region of interest" description="Disordered" evidence="3">
    <location>
        <begin position="971"/>
        <end position="1097"/>
    </location>
</feature>
<feature type="compositionally biased region" description="Low complexity" evidence="3">
    <location>
        <begin position="308"/>
        <end position="322"/>
    </location>
</feature>
<feature type="compositionally biased region" description="Polar residues" evidence="3">
    <location>
        <begin position="979"/>
        <end position="1024"/>
    </location>
</feature>
<dbReference type="InterPro" id="IPR018862">
    <property type="entry name" value="eIF4E-T"/>
</dbReference>
<reference evidence="5" key="1">
    <citation type="submission" date="2020-01" db="EMBL/GenBank/DDBJ databases">
        <title>Draft genome sequence of the Termite Coptotermes fromosanus.</title>
        <authorList>
            <person name="Itakura S."/>
            <person name="Yosikawa Y."/>
            <person name="Umezawa K."/>
        </authorList>
    </citation>
    <scope>NUCLEOTIDE SEQUENCE [LARGE SCALE GENOMIC DNA]</scope>
</reference>
<name>A0A6L2Q8T3_COPFO</name>
<feature type="compositionally biased region" description="Basic residues" evidence="3">
    <location>
        <begin position="1187"/>
        <end position="1197"/>
    </location>
</feature>
<organism evidence="4 5">
    <name type="scientific">Coptotermes formosanus</name>
    <name type="common">Formosan subterranean termite</name>
    <dbReference type="NCBI Taxonomy" id="36987"/>
    <lineage>
        <taxon>Eukaryota</taxon>
        <taxon>Metazoa</taxon>
        <taxon>Ecdysozoa</taxon>
        <taxon>Arthropoda</taxon>
        <taxon>Hexapoda</taxon>
        <taxon>Insecta</taxon>
        <taxon>Pterygota</taxon>
        <taxon>Neoptera</taxon>
        <taxon>Polyneoptera</taxon>
        <taxon>Dictyoptera</taxon>
        <taxon>Blattodea</taxon>
        <taxon>Blattoidea</taxon>
        <taxon>Termitoidae</taxon>
        <taxon>Rhinotermitidae</taxon>
        <taxon>Coptotermes</taxon>
    </lineage>
</organism>
<feature type="compositionally biased region" description="Polar residues" evidence="3">
    <location>
        <begin position="139"/>
        <end position="155"/>
    </location>
</feature>
<gene>
    <name evidence="4" type="ORF">Cfor_09029</name>
</gene>
<evidence type="ECO:0000256" key="3">
    <source>
        <dbReference type="SAM" id="MobiDB-lite"/>
    </source>
</evidence>
<feature type="region of interest" description="Disordered" evidence="3">
    <location>
        <begin position="700"/>
        <end position="720"/>
    </location>
</feature>
<feature type="compositionally biased region" description="Basic and acidic residues" evidence="3">
    <location>
        <begin position="220"/>
        <end position="270"/>
    </location>
</feature>
<dbReference type="InParanoid" id="A0A6L2Q8T3"/>
<dbReference type="GO" id="GO:0003729">
    <property type="term" value="F:mRNA binding"/>
    <property type="evidence" value="ECO:0007669"/>
    <property type="project" value="TreeGrafter"/>
</dbReference>
<feature type="compositionally biased region" description="Polar residues" evidence="3">
    <location>
        <begin position="206"/>
        <end position="219"/>
    </location>
</feature>
<feature type="compositionally biased region" description="Polar residues" evidence="3">
    <location>
        <begin position="707"/>
        <end position="720"/>
    </location>
</feature>
<dbReference type="FunCoup" id="A0A6L2Q8T3">
    <property type="interactions" value="196"/>
</dbReference>
<dbReference type="Proteomes" id="UP000502823">
    <property type="component" value="Unassembled WGS sequence"/>
</dbReference>
<dbReference type="PANTHER" id="PTHR12269:SF1">
    <property type="entry name" value="EUKARYOTIC TRANSLATION INITIATION FACTOR 4E TRANSPORTER"/>
    <property type="match status" value="1"/>
</dbReference>
<feature type="compositionally biased region" description="Polar residues" evidence="3">
    <location>
        <begin position="400"/>
        <end position="411"/>
    </location>
</feature>
<keyword evidence="2" id="KW-0963">Cytoplasm</keyword>
<feature type="compositionally biased region" description="Basic and acidic residues" evidence="3">
    <location>
        <begin position="156"/>
        <end position="178"/>
    </location>
</feature>
<dbReference type="Pfam" id="PF10477">
    <property type="entry name" value="EIF4E-T"/>
    <property type="match status" value="2"/>
</dbReference>
<accession>A0A6L2Q8T3</accession>
<evidence type="ECO:0000256" key="1">
    <source>
        <dbReference type="ARBA" id="ARBA00004496"/>
    </source>
</evidence>
<proteinExistence type="predicted"/>
<feature type="region of interest" description="Disordered" evidence="3">
    <location>
        <begin position="1180"/>
        <end position="1204"/>
    </location>
</feature>